<evidence type="ECO:0000256" key="7">
    <source>
        <dbReference type="ARBA" id="ARBA00023136"/>
    </source>
</evidence>
<gene>
    <name evidence="10" type="ORF">ENJ96_00845</name>
</gene>
<evidence type="ECO:0000256" key="5">
    <source>
        <dbReference type="ARBA" id="ARBA00022692"/>
    </source>
</evidence>
<keyword evidence="5 9" id="KW-0812">Transmembrane</keyword>
<keyword evidence="7 9" id="KW-0472">Membrane</keyword>
<evidence type="ECO:0000256" key="2">
    <source>
        <dbReference type="ARBA" id="ARBA00022448"/>
    </source>
</evidence>
<keyword evidence="3" id="KW-1003">Cell membrane</keyword>
<dbReference type="InterPro" id="IPR007272">
    <property type="entry name" value="Sulf_transp_TsuA/YedE"/>
</dbReference>
<dbReference type="AlphaFoldDB" id="A0A7V5NYM0"/>
<dbReference type="Pfam" id="PF04143">
    <property type="entry name" value="Sulf_transp"/>
    <property type="match status" value="1"/>
</dbReference>
<accession>A0A7V5NYM0</accession>
<name>A0A7V5NYM0_9BACT</name>
<keyword evidence="2" id="KW-0813">Transport</keyword>
<comment type="caution">
    <text evidence="10">The sequence shown here is derived from an EMBL/GenBank/DDBJ whole genome shotgun (WGS) entry which is preliminary data.</text>
</comment>
<feature type="transmembrane region" description="Helical" evidence="9">
    <location>
        <begin position="71"/>
        <end position="90"/>
    </location>
</feature>
<comment type="similarity">
    <text evidence="8">Belongs to the TsuA/YedE (TC 9.B.102) family.</text>
</comment>
<evidence type="ECO:0000256" key="3">
    <source>
        <dbReference type="ARBA" id="ARBA00022475"/>
    </source>
</evidence>
<organism evidence="10">
    <name type="scientific">Thermodesulfatator atlanticus</name>
    <dbReference type="NCBI Taxonomy" id="501497"/>
    <lineage>
        <taxon>Bacteria</taxon>
        <taxon>Pseudomonadati</taxon>
        <taxon>Thermodesulfobacteriota</taxon>
        <taxon>Thermodesulfobacteria</taxon>
        <taxon>Thermodesulfobacteriales</taxon>
        <taxon>Thermodesulfatatoraceae</taxon>
        <taxon>Thermodesulfatator</taxon>
    </lineage>
</organism>
<dbReference type="PANTHER" id="PTHR30574">
    <property type="entry name" value="INNER MEMBRANE PROTEIN YEDE"/>
    <property type="match status" value="1"/>
</dbReference>
<dbReference type="EMBL" id="DROK01000026">
    <property type="protein sequence ID" value="HHI96382.1"/>
    <property type="molecule type" value="Genomic_DNA"/>
</dbReference>
<keyword evidence="6 9" id="KW-1133">Transmembrane helix</keyword>
<evidence type="ECO:0000256" key="4">
    <source>
        <dbReference type="ARBA" id="ARBA00022519"/>
    </source>
</evidence>
<proteinExistence type="inferred from homology"/>
<dbReference type="PANTHER" id="PTHR30574:SF1">
    <property type="entry name" value="SULPHUR TRANSPORT DOMAIN-CONTAINING PROTEIN"/>
    <property type="match status" value="1"/>
</dbReference>
<evidence type="ECO:0000256" key="9">
    <source>
        <dbReference type="SAM" id="Phobius"/>
    </source>
</evidence>
<sequence length="174" mass="18821">MNKGWSPYLGGFLTGILLIVSVVVTQKFLGKPHYLGTSTAYVRVAGLLEKAVNQGSEALSYYQKYQPRVDWKVALVFFGVPLGAFLAAVKNGEFYAHLIPARWKESFGPRPALRAFTAFLGGFLIVYGARLAGGCPSGHGLSGMSQLSLSGFITVAGFFIGGIPLALILYRRRK</sequence>
<evidence type="ECO:0000256" key="6">
    <source>
        <dbReference type="ARBA" id="ARBA00022989"/>
    </source>
</evidence>
<comment type="subcellular location">
    <subcellularLocation>
        <location evidence="1">Cell inner membrane</location>
        <topology evidence="1">Multi-pass membrane protein</topology>
    </subcellularLocation>
</comment>
<feature type="transmembrane region" description="Helical" evidence="9">
    <location>
        <begin position="149"/>
        <end position="170"/>
    </location>
</feature>
<evidence type="ECO:0000313" key="10">
    <source>
        <dbReference type="EMBL" id="HHI96382.1"/>
    </source>
</evidence>
<evidence type="ECO:0000256" key="1">
    <source>
        <dbReference type="ARBA" id="ARBA00004429"/>
    </source>
</evidence>
<dbReference type="Proteomes" id="UP000886101">
    <property type="component" value="Unassembled WGS sequence"/>
</dbReference>
<protein>
    <submittedName>
        <fullName evidence="10">YeeE/YedE family protein</fullName>
    </submittedName>
</protein>
<evidence type="ECO:0000256" key="8">
    <source>
        <dbReference type="ARBA" id="ARBA00035655"/>
    </source>
</evidence>
<keyword evidence="4" id="KW-0997">Cell inner membrane</keyword>
<dbReference type="GO" id="GO:0005886">
    <property type="term" value="C:plasma membrane"/>
    <property type="evidence" value="ECO:0007669"/>
    <property type="project" value="UniProtKB-SubCell"/>
</dbReference>
<reference evidence="10" key="1">
    <citation type="journal article" date="2020" name="mSystems">
        <title>Genome- and Community-Level Interaction Insights into Carbon Utilization and Element Cycling Functions of Hydrothermarchaeota in Hydrothermal Sediment.</title>
        <authorList>
            <person name="Zhou Z."/>
            <person name="Liu Y."/>
            <person name="Xu W."/>
            <person name="Pan J."/>
            <person name="Luo Z.H."/>
            <person name="Li M."/>
        </authorList>
    </citation>
    <scope>NUCLEOTIDE SEQUENCE [LARGE SCALE GENOMIC DNA]</scope>
    <source>
        <strain evidence="10">HyVt-533</strain>
    </source>
</reference>
<feature type="transmembrane region" description="Helical" evidence="9">
    <location>
        <begin position="111"/>
        <end position="129"/>
    </location>
</feature>